<dbReference type="InterPro" id="IPR004839">
    <property type="entry name" value="Aminotransferase_I/II_large"/>
</dbReference>
<dbReference type="GO" id="GO:0030170">
    <property type="term" value="F:pyridoxal phosphate binding"/>
    <property type="evidence" value="ECO:0007669"/>
    <property type="project" value="InterPro"/>
</dbReference>
<evidence type="ECO:0000256" key="2">
    <source>
        <dbReference type="ARBA" id="ARBA00012224"/>
    </source>
</evidence>
<dbReference type="InterPro" id="IPR051798">
    <property type="entry name" value="Class-II_PLP-Dep_Aminotrans"/>
</dbReference>
<comment type="similarity">
    <text evidence="5">Belongs to the class-II pyridoxal-phosphate-dependent aminotransferase family. MalY/PatB cystathionine beta-lyase subfamily.</text>
</comment>
<organism evidence="7">
    <name type="scientific">Boseongicola sp. SB0664_bin_43</name>
    <dbReference type="NCBI Taxonomy" id="2604844"/>
    <lineage>
        <taxon>Bacteria</taxon>
        <taxon>Pseudomonadati</taxon>
        <taxon>Pseudomonadota</taxon>
        <taxon>Alphaproteobacteria</taxon>
        <taxon>Rhodobacterales</taxon>
        <taxon>Paracoccaceae</taxon>
        <taxon>Boseongicola</taxon>
    </lineage>
</organism>
<evidence type="ECO:0000256" key="1">
    <source>
        <dbReference type="ARBA" id="ARBA00001933"/>
    </source>
</evidence>
<dbReference type="PANTHER" id="PTHR43525">
    <property type="entry name" value="PROTEIN MALY"/>
    <property type="match status" value="1"/>
</dbReference>
<dbReference type="SUPFAM" id="SSF53383">
    <property type="entry name" value="PLP-dependent transferases"/>
    <property type="match status" value="1"/>
</dbReference>
<dbReference type="InterPro" id="IPR015424">
    <property type="entry name" value="PyrdxlP-dep_Trfase"/>
</dbReference>
<dbReference type="Gene3D" id="3.40.640.10">
    <property type="entry name" value="Type I PLP-dependent aspartate aminotransferase-like (Major domain)"/>
    <property type="match status" value="1"/>
</dbReference>
<feature type="domain" description="Aminotransferase class I/classII large" evidence="6">
    <location>
        <begin position="64"/>
        <end position="406"/>
    </location>
</feature>
<evidence type="ECO:0000256" key="4">
    <source>
        <dbReference type="ARBA" id="ARBA00023239"/>
    </source>
</evidence>
<reference evidence="7" key="1">
    <citation type="submission" date="2019-09" db="EMBL/GenBank/DDBJ databases">
        <title>Characterisation of the sponge microbiome using genome-centric metagenomics.</title>
        <authorList>
            <person name="Engelberts J.P."/>
            <person name="Robbins S.J."/>
            <person name="De Goeij J.M."/>
            <person name="Aranda M."/>
            <person name="Bell S.C."/>
            <person name="Webster N.S."/>
        </authorList>
    </citation>
    <scope>NUCLEOTIDE SEQUENCE</scope>
    <source>
        <strain evidence="7">SB0664_bin_43</strain>
    </source>
</reference>
<dbReference type="AlphaFoldDB" id="A0A6B0XVC1"/>
<dbReference type="PANTHER" id="PTHR43525:SF1">
    <property type="entry name" value="PROTEIN MALY"/>
    <property type="match status" value="1"/>
</dbReference>
<evidence type="ECO:0000259" key="6">
    <source>
        <dbReference type="Pfam" id="PF00155"/>
    </source>
</evidence>
<evidence type="ECO:0000256" key="5">
    <source>
        <dbReference type="ARBA" id="ARBA00037974"/>
    </source>
</evidence>
<dbReference type="EMBL" id="VXRY01000030">
    <property type="protein sequence ID" value="MXY32621.1"/>
    <property type="molecule type" value="Genomic_DNA"/>
</dbReference>
<name>A0A6B0XVC1_9RHOB</name>
<evidence type="ECO:0000256" key="3">
    <source>
        <dbReference type="ARBA" id="ARBA00022898"/>
    </source>
</evidence>
<dbReference type="Pfam" id="PF00155">
    <property type="entry name" value="Aminotran_1_2"/>
    <property type="match status" value="1"/>
</dbReference>
<keyword evidence="3" id="KW-0663">Pyridoxal phosphate</keyword>
<evidence type="ECO:0000313" key="7">
    <source>
        <dbReference type="EMBL" id="MXY32621.1"/>
    </source>
</evidence>
<dbReference type="InterPro" id="IPR015422">
    <property type="entry name" value="PyrdxlP-dep_Trfase_small"/>
</dbReference>
<accession>A0A6B0XVC1</accession>
<comment type="caution">
    <text evidence="7">The sequence shown here is derived from an EMBL/GenBank/DDBJ whole genome shotgun (WGS) entry which is preliminary data.</text>
</comment>
<comment type="cofactor">
    <cofactor evidence="1">
        <name>pyridoxal 5'-phosphate</name>
        <dbReference type="ChEBI" id="CHEBI:597326"/>
    </cofactor>
</comment>
<keyword evidence="4 7" id="KW-0456">Lyase</keyword>
<dbReference type="NCBIfam" id="TIGR04350">
    <property type="entry name" value="C_S_lyase_PatB"/>
    <property type="match status" value="1"/>
</dbReference>
<dbReference type="InterPro" id="IPR027619">
    <property type="entry name" value="C-S_lyase_PatB-like"/>
</dbReference>
<sequence>MRRQGRRQVDLACGSATDWIGRDMTYDFDTQLAIRGSHAAKYDNLDRTFGVDDPEIIPMWVADMDFPVAPAVRAALQAEVDLGYCGYFGNADAASQVVAEWYRSRHGWDDVDPAWVRYTHGVVSGYGDVIATFSEPGDSIVVFSPVYHAFYRQVRSMGREIVESRLKVQDGRFLMDLDALQSSLTGRERIVTFCTPHNPGGRLWAAEEIWALAQFCETNDLILISDEIHMDLAFPGAKFVPTAVAAPAQLDRLIVLTAASKGFNIAGGETGLLIAPDPEVRARVDKVLGDRESSPNRFGMAMLTAAFEQGGDWSEAARDYLAGNFRTFAQRVTAIPGASVMDMDSTYLAWVDFTALGMSDDELLERLLAAKVAPSPGTQFGTGGSGHMRFNLALPRPTLLAAIERIEHAFSDLQ</sequence>
<gene>
    <name evidence="7" type="ORF">F4Y60_00715</name>
</gene>
<dbReference type="EC" id="4.4.1.13" evidence="2"/>
<dbReference type="CDD" id="cd00609">
    <property type="entry name" value="AAT_like"/>
    <property type="match status" value="1"/>
</dbReference>
<dbReference type="InterPro" id="IPR015421">
    <property type="entry name" value="PyrdxlP-dep_Trfase_major"/>
</dbReference>
<dbReference type="Gene3D" id="3.90.1150.10">
    <property type="entry name" value="Aspartate Aminotransferase, domain 1"/>
    <property type="match status" value="1"/>
</dbReference>
<proteinExistence type="inferred from homology"/>
<dbReference type="GO" id="GO:0047804">
    <property type="term" value="F:cysteine-S-conjugate beta-lyase activity"/>
    <property type="evidence" value="ECO:0007669"/>
    <property type="project" value="UniProtKB-EC"/>
</dbReference>
<protein>
    <recommendedName>
        <fullName evidence="2">cysteine-S-conjugate beta-lyase</fullName>
        <ecNumber evidence="2">4.4.1.13</ecNumber>
    </recommendedName>
</protein>